<evidence type="ECO:0000313" key="1">
    <source>
        <dbReference type="EMBL" id="KAF2703089.1"/>
    </source>
</evidence>
<accession>A0A6G1JR42</accession>
<protein>
    <submittedName>
        <fullName evidence="1">Uncharacterized protein</fullName>
    </submittedName>
</protein>
<gene>
    <name evidence="1" type="ORF">K504DRAFT_452054</name>
</gene>
<name>A0A6G1JR42_9PLEO</name>
<dbReference type="EMBL" id="MU005790">
    <property type="protein sequence ID" value="KAF2703089.1"/>
    <property type="molecule type" value="Genomic_DNA"/>
</dbReference>
<dbReference type="AlphaFoldDB" id="A0A6G1JR42"/>
<evidence type="ECO:0000313" key="2">
    <source>
        <dbReference type="Proteomes" id="UP000799428"/>
    </source>
</evidence>
<sequence length="121" mass="13539">MLLVGLTYYITHDLASTYSNSLPCALTRIKSKKEQTCKLSTPLVTVVIIVSTSVYYKPTHTYAYKSTYSRSIYSKPTHISPSTVILTASLSLYKVKLTAGNSRRLRAYSNIKFTVTYALNP</sequence>
<organism evidence="1 2">
    <name type="scientific">Pleomassaria siparia CBS 279.74</name>
    <dbReference type="NCBI Taxonomy" id="1314801"/>
    <lineage>
        <taxon>Eukaryota</taxon>
        <taxon>Fungi</taxon>
        <taxon>Dikarya</taxon>
        <taxon>Ascomycota</taxon>
        <taxon>Pezizomycotina</taxon>
        <taxon>Dothideomycetes</taxon>
        <taxon>Pleosporomycetidae</taxon>
        <taxon>Pleosporales</taxon>
        <taxon>Pleomassariaceae</taxon>
        <taxon>Pleomassaria</taxon>
    </lineage>
</organism>
<proteinExistence type="predicted"/>
<dbReference type="Proteomes" id="UP000799428">
    <property type="component" value="Unassembled WGS sequence"/>
</dbReference>
<reference evidence="1" key="1">
    <citation type="journal article" date="2020" name="Stud. Mycol.">
        <title>101 Dothideomycetes genomes: a test case for predicting lifestyles and emergence of pathogens.</title>
        <authorList>
            <person name="Haridas S."/>
            <person name="Albert R."/>
            <person name="Binder M."/>
            <person name="Bloem J."/>
            <person name="Labutti K."/>
            <person name="Salamov A."/>
            <person name="Andreopoulos B."/>
            <person name="Baker S."/>
            <person name="Barry K."/>
            <person name="Bills G."/>
            <person name="Bluhm B."/>
            <person name="Cannon C."/>
            <person name="Castanera R."/>
            <person name="Culley D."/>
            <person name="Daum C."/>
            <person name="Ezra D."/>
            <person name="Gonzalez J."/>
            <person name="Henrissat B."/>
            <person name="Kuo A."/>
            <person name="Liang C."/>
            <person name="Lipzen A."/>
            <person name="Lutzoni F."/>
            <person name="Magnuson J."/>
            <person name="Mondo S."/>
            <person name="Nolan M."/>
            <person name="Ohm R."/>
            <person name="Pangilinan J."/>
            <person name="Park H.-J."/>
            <person name="Ramirez L."/>
            <person name="Alfaro M."/>
            <person name="Sun H."/>
            <person name="Tritt A."/>
            <person name="Yoshinaga Y."/>
            <person name="Zwiers L.-H."/>
            <person name="Turgeon B."/>
            <person name="Goodwin S."/>
            <person name="Spatafora J."/>
            <person name="Crous P."/>
            <person name="Grigoriev I."/>
        </authorList>
    </citation>
    <scope>NUCLEOTIDE SEQUENCE</scope>
    <source>
        <strain evidence="1">CBS 279.74</strain>
    </source>
</reference>
<keyword evidence="2" id="KW-1185">Reference proteome</keyword>